<keyword evidence="1" id="KW-1133">Transmembrane helix</keyword>
<evidence type="ECO:0000313" key="2">
    <source>
        <dbReference type="EMBL" id="KAI1726093.1"/>
    </source>
</evidence>
<evidence type="ECO:0000256" key="1">
    <source>
        <dbReference type="SAM" id="Phobius"/>
    </source>
</evidence>
<accession>A0AAD4RCI2</accession>
<proteinExistence type="predicted"/>
<keyword evidence="1" id="KW-0472">Membrane</keyword>
<feature type="transmembrane region" description="Helical" evidence="1">
    <location>
        <begin position="121"/>
        <end position="140"/>
    </location>
</feature>
<organism evidence="2 3">
    <name type="scientific">Ditylenchus destructor</name>
    <dbReference type="NCBI Taxonomy" id="166010"/>
    <lineage>
        <taxon>Eukaryota</taxon>
        <taxon>Metazoa</taxon>
        <taxon>Ecdysozoa</taxon>
        <taxon>Nematoda</taxon>
        <taxon>Chromadorea</taxon>
        <taxon>Rhabditida</taxon>
        <taxon>Tylenchina</taxon>
        <taxon>Tylenchomorpha</taxon>
        <taxon>Sphaerularioidea</taxon>
        <taxon>Anguinidae</taxon>
        <taxon>Anguininae</taxon>
        <taxon>Ditylenchus</taxon>
    </lineage>
</organism>
<evidence type="ECO:0000313" key="3">
    <source>
        <dbReference type="Proteomes" id="UP001201812"/>
    </source>
</evidence>
<keyword evidence="1" id="KW-0812">Transmembrane</keyword>
<feature type="transmembrane region" description="Helical" evidence="1">
    <location>
        <begin position="193"/>
        <end position="219"/>
    </location>
</feature>
<keyword evidence="3" id="KW-1185">Reference proteome</keyword>
<dbReference type="EMBL" id="JAKKPZ010000002">
    <property type="protein sequence ID" value="KAI1726093.1"/>
    <property type="molecule type" value="Genomic_DNA"/>
</dbReference>
<reference evidence="2" key="1">
    <citation type="submission" date="2022-01" db="EMBL/GenBank/DDBJ databases">
        <title>Genome Sequence Resource for Two Populations of Ditylenchus destructor, the Migratory Endoparasitic Phytonematode.</title>
        <authorList>
            <person name="Zhang H."/>
            <person name="Lin R."/>
            <person name="Xie B."/>
        </authorList>
    </citation>
    <scope>NUCLEOTIDE SEQUENCE</scope>
    <source>
        <strain evidence="2">BazhouSP</strain>
    </source>
</reference>
<feature type="transmembrane region" description="Helical" evidence="1">
    <location>
        <begin position="97"/>
        <end position="114"/>
    </location>
</feature>
<dbReference type="Proteomes" id="UP001201812">
    <property type="component" value="Unassembled WGS sequence"/>
</dbReference>
<gene>
    <name evidence="2" type="ORF">DdX_02788</name>
</gene>
<dbReference type="AlphaFoldDB" id="A0AAD4RCI2"/>
<sequence length="248" mass="28561">MDAERRVSYNCKKNSGRLNEPKIQITPAAAQSTSREYPTLENENGRPGVPRLINKIISGQVDLSVFCKCFTLLMIIFIVSILIHARMTNEEYGRKMASVFGWVVPLYGIVFVSYKLNCPSLFAITVLFSVRVIGWAFSAFNHFEQVLEDPPCCWRMTYREFVYAAFGNEDKVEELKESYFPKQLCLCAEAQDLWIATLVTFCSAIFAVSQISYCLILGYEARRLYRIIQRKREDKKRRDVEDLNPATV</sequence>
<comment type="caution">
    <text evidence="2">The sequence shown here is derived from an EMBL/GenBank/DDBJ whole genome shotgun (WGS) entry which is preliminary data.</text>
</comment>
<feature type="transmembrane region" description="Helical" evidence="1">
    <location>
        <begin position="65"/>
        <end position="85"/>
    </location>
</feature>
<name>A0AAD4RCI2_9BILA</name>
<protein>
    <submittedName>
        <fullName evidence="2">Uncharacterized protein</fullName>
    </submittedName>
</protein>